<feature type="domain" description="ABC transmembrane type-1" evidence="12">
    <location>
        <begin position="91"/>
        <end position="379"/>
    </location>
</feature>
<keyword evidence="2" id="KW-0813">Transport</keyword>
<dbReference type="PANTHER" id="PTHR24223:SF415">
    <property type="entry name" value="FI20190P1"/>
    <property type="match status" value="1"/>
</dbReference>
<keyword evidence="14" id="KW-1185">Reference proteome</keyword>
<dbReference type="SUPFAM" id="SSF52540">
    <property type="entry name" value="P-loop containing nucleoside triphosphate hydrolases"/>
    <property type="match status" value="2"/>
</dbReference>
<dbReference type="InterPro" id="IPR036640">
    <property type="entry name" value="ABC1_TM_sf"/>
</dbReference>
<evidence type="ECO:0000313" key="13">
    <source>
        <dbReference type="EMBL" id="KAF9507103.1"/>
    </source>
</evidence>
<keyword evidence="6" id="KW-0067">ATP-binding</keyword>
<evidence type="ECO:0000313" key="14">
    <source>
        <dbReference type="Proteomes" id="UP000886523"/>
    </source>
</evidence>
<dbReference type="InterPro" id="IPR027417">
    <property type="entry name" value="P-loop_NTPase"/>
</dbReference>
<organism evidence="13 14">
    <name type="scientific">Hydnum rufescens UP504</name>
    <dbReference type="NCBI Taxonomy" id="1448309"/>
    <lineage>
        <taxon>Eukaryota</taxon>
        <taxon>Fungi</taxon>
        <taxon>Dikarya</taxon>
        <taxon>Basidiomycota</taxon>
        <taxon>Agaricomycotina</taxon>
        <taxon>Agaricomycetes</taxon>
        <taxon>Cantharellales</taxon>
        <taxon>Hydnaceae</taxon>
        <taxon>Hydnum</taxon>
    </lineage>
</organism>
<dbReference type="InterPro" id="IPR011527">
    <property type="entry name" value="ABC1_TM_dom"/>
</dbReference>
<feature type="transmembrane region" description="Helical" evidence="10">
    <location>
        <begin position="319"/>
        <end position="343"/>
    </location>
</feature>
<dbReference type="Gene3D" id="3.40.50.300">
    <property type="entry name" value="P-loop containing nucleotide triphosphate hydrolases"/>
    <property type="match status" value="2"/>
</dbReference>
<feature type="transmembrane region" description="Helical" evidence="10">
    <location>
        <begin position="860"/>
        <end position="878"/>
    </location>
</feature>
<dbReference type="SUPFAM" id="SSF90123">
    <property type="entry name" value="ABC transporter transmembrane region"/>
    <property type="match status" value="2"/>
</dbReference>
<evidence type="ECO:0000256" key="10">
    <source>
        <dbReference type="SAM" id="Phobius"/>
    </source>
</evidence>
<accession>A0A9P6AJY2</accession>
<keyword evidence="7 10" id="KW-1133">Transmembrane helix</keyword>
<dbReference type="GO" id="GO:0140359">
    <property type="term" value="F:ABC-type transporter activity"/>
    <property type="evidence" value="ECO:0007669"/>
    <property type="project" value="InterPro"/>
</dbReference>
<keyword evidence="8 10" id="KW-0472">Membrane</keyword>
<evidence type="ECO:0000256" key="2">
    <source>
        <dbReference type="ARBA" id="ARBA00022448"/>
    </source>
</evidence>
<comment type="caution">
    <text evidence="13">The sequence shown here is derived from an EMBL/GenBank/DDBJ whole genome shotgun (WGS) entry which is preliminary data.</text>
</comment>
<dbReference type="InterPro" id="IPR017871">
    <property type="entry name" value="ABC_transporter-like_CS"/>
</dbReference>
<feature type="transmembrane region" description="Helical" evidence="10">
    <location>
        <begin position="783"/>
        <end position="805"/>
    </location>
</feature>
<dbReference type="CDD" id="cd03244">
    <property type="entry name" value="ABCC_MRP_domain2"/>
    <property type="match status" value="1"/>
</dbReference>
<dbReference type="InterPro" id="IPR003593">
    <property type="entry name" value="AAA+_ATPase"/>
</dbReference>
<dbReference type="GO" id="GO:0016020">
    <property type="term" value="C:membrane"/>
    <property type="evidence" value="ECO:0007669"/>
    <property type="project" value="UniProtKB-SubCell"/>
</dbReference>
<dbReference type="InterPro" id="IPR050173">
    <property type="entry name" value="ABC_transporter_C-like"/>
</dbReference>
<feature type="region of interest" description="Disordered" evidence="9">
    <location>
        <begin position="649"/>
        <end position="690"/>
    </location>
</feature>
<dbReference type="PANTHER" id="PTHR24223">
    <property type="entry name" value="ATP-BINDING CASSETTE SUB-FAMILY C"/>
    <property type="match status" value="1"/>
</dbReference>
<evidence type="ECO:0008006" key="15">
    <source>
        <dbReference type="Google" id="ProtNLM"/>
    </source>
</evidence>
<dbReference type="Proteomes" id="UP000886523">
    <property type="component" value="Unassembled WGS sequence"/>
</dbReference>
<dbReference type="Pfam" id="PF00005">
    <property type="entry name" value="ABC_tran"/>
    <property type="match status" value="2"/>
</dbReference>
<feature type="transmembrane region" description="Helical" evidence="10">
    <location>
        <begin position="239"/>
        <end position="259"/>
    </location>
</feature>
<feature type="transmembrane region" description="Helical" evidence="10">
    <location>
        <begin position="753"/>
        <end position="771"/>
    </location>
</feature>
<dbReference type="FunFam" id="1.20.1560.10:FF:000013">
    <property type="entry name" value="ABC transporter C family member 2"/>
    <property type="match status" value="1"/>
</dbReference>
<name>A0A9P6AJY2_9AGAM</name>
<evidence type="ECO:0000256" key="5">
    <source>
        <dbReference type="ARBA" id="ARBA00022741"/>
    </source>
</evidence>
<keyword evidence="4" id="KW-0677">Repeat</keyword>
<dbReference type="EMBL" id="MU129090">
    <property type="protein sequence ID" value="KAF9507103.1"/>
    <property type="molecule type" value="Genomic_DNA"/>
</dbReference>
<dbReference type="FunFam" id="3.40.50.300:FF:001354">
    <property type="entry name" value="ATP-binding cassette (ABC) transporter, putative"/>
    <property type="match status" value="1"/>
</dbReference>
<keyword evidence="3 10" id="KW-0812">Transmembrane</keyword>
<dbReference type="OrthoDB" id="6500128at2759"/>
<evidence type="ECO:0000259" key="12">
    <source>
        <dbReference type="PROSITE" id="PS50929"/>
    </source>
</evidence>
<feature type="domain" description="ABC transporter" evidence="11">
    <location>
        <begin position="1057"/>
        <end position="1303"/>
    </location>
</feature>
<sequence>MCIGSFFFQLIATRGPMHVWATGAVALFRLSGQGTLNDEDVWDLPPGFKHANLFGKYLRIDAAHPQQSLVWFLVSSNSLDLIIDVALKTWTSVVGFVPPYCLSRILQSLEDHSSGASHADAYFYALVAFLANMSFAQMDLTQSWHSRRAYERTRGQLFCALHWKALKGKDTRGKIKEEIPTRRGVKKAQEELSGIGRITNLMSGDSYAVAQRFWEFSAVFTAPIKLAIALVFLYQILGWSSFMGVAVVLGAYVITWPLARWSITITRQSWAAKDHRMSLVNELIQSVRFLKYMGWESHWTTKVKNARETELAWRVLENVVSSIIATWIPSAVVLAAFTSYTVIAGHPLTVSKAFVSIEIFSQLQGPMAELPNQIFSLLHAYVSMQRIEAYLHEDEVEDWATSLKQNVIPVPSSLTEENESRFEVGFEQASFKWHMTRPKTSGSKSTFQLVNFNIDFPIGQLSLITGPTGSGKSSLLAALLGEMDRVSGKVKLLKANHQVAYAGQFPFLEHATIRDNITYHTPFEPIRYQSVVDACALVPDLAVLDAGDMTGGQRARISLARAIYSRSHVVILDDPLAAVDMHTARHIFNNCLASDAPLISGRTVLLVTHHVSLCLPATSFVVELDHGRVVRQGSVQELRDRGLLSSMIEAEDLPPEPKESTVKVLEPSKSKNDADDDGPSDDGQPHIVPPVAGKLVDEEARAEGRVSLRTYLLYVKAAGWISWLFTFLLLLLMRAISVGNQLYVAKWADAYRASLSTVPFVVLLGSVINFLPSPSEDVMPWLLIYLAISLAGAFATLLYIVLGYWAGLQASRSLFVAMLDRVVRAPTRVFDKTPTGRILNRFVADIGAVDNALNSSARNALSGTITFLASFGVVVYIVPRFAPFAAFIAFLYIRIAPPFVRTARDLRRLESISLSPAFAGFDELLHGLVHVRAFAMERVYQNRFYRRVDRFQAFDHVYWLAQMWLRWRYDVLGSVVVFLTTLFALLSGVNEGLAAVVIIQAGVFAEASRMLVRVLAQAELDFNSVERIKEYLELDQEAPAKVARPPPARWPCSDGGVDVENLVVRYAPHLPAVLKGISFSIRPHEKVGVVGRTGSGKSTLALSMLRIIEASEGKIFLDGIDISTVGLDDLRGGVTIVSQDVALFSGTVRSNLDPLSEHSDGDCWDVLERCHLTSKKFPMVGGNERTGTVISLDMAVSSGGSSFSAGQRQLLALARAMLRRSPFVILDEASSAIDLATDDQVRLDSTNDSRRIGGFLVLTIAHRLKTILDYDRILVLGEGTVLEYDSPVALFAEPDGAFRRMCERSADWEELRDMVQPKYDCGSTCSAYTFWYNWSRFTSLSWSQFDNVCAEGTTRQVPRHIWRSSTFVERSGGKQVHGKRWERRIIVRDGWETKQMLRSHHVYHLAVVFPALQG</sequence>
<dbReference type="Pfam" id="PF00664">
    <property type="entry name" value="ABC_membrane"/>
    <property type="match status" value="2"/>
</dbReference>
<dbReference type="InterPro" id="IPR003439">
    <property type="entry name" value="ABC_transporter-like_ATP-bd"/>
</dbReference>
<evidence type="ECO:0000256" key="1">
    <source>
        <dbReference type="ARBA" id="ARBA00004141"/>
    </source>
</evidence>
<keyword evidence="5" id="KW-0547">Nucleotide-binding</keyword>
<evidence type="ECO:0000256" key="4">
    <source>
        <dbReference type="ARBA" id="ARBA00022737"/>
    </source>
</evidence>
<feature type="domain" description="ABC transmembrane type-1" evidence="12">
    <location>
        <begin position="724"/>
        <end position="1020"/>
    </location>
</feature>
<dbReference type="GO" id="GO:0005524">
    <property type="term" value="F:ATP binding"/>
    <property type="evidence" value="ECO:0007669"/>
    <property type="project" value="UniProtKB-KW"/>
</dbReference>
<dbReference type="GO" id="GO:0016887">
    <property type="term" value="F:ATP hydrolysis activity"/>
    <property type="evidence" value="ECO:0007669"/>
    <property type="project" value="InterPro"/>
</dbReference>
<dbReference type="PROSITE" id="PS50929">
    <property type="entry name" value="ABC_TM1F"/>
    <property type="match status" value="2"/>
</dbReference>
<feature type="domain" description="ABC transporter" evidence="11">
    <location>
        <begin position="424"/>
        <end position="651"/>
    </location>
</feature>
<dbReference type="PROSITE" id="PS50893">
    <property type="entry name" value="ABC_TRANSPORTER_2"/>
    <property type="match status" value="2"/>
</dbReference>
<dbReference type="CDD" id="cd03250">
    <property type="entry name" value="ABCC_MRP_domain1"/>
    <property type="match status" value="1"/>
</dbReference>
<dbReference type="Gene3D" id="1.20.1560.10">
    <property type="entry name" value="ABC transporter type 1, transmembrane domain"/>
    <property type="match status" value="2"/>
</dbReference>
<feature type="compositionally biased region" description="Basic and acidic residues" evidence="9">
    <location>
        <begin position="655"/>
        <end position="673"/>
    </location>
</feature>
<reference evidence="13" key="1">
    <citation type="journal article" date="2020" name="Nat. Commun.">
        <title>Large-scale genome sequencing of mycorrhizal fungi provides insights into the early evolution of symbiotic traits.</title>
        <authorList>
            <person name="Miyauchi S."/>
            <person name="Kiss E."/>
            <person name="Kuo A."/>
            <person name="Drula E."/>
            <person name="Kohler A."/>
            <person name="Sanchez-Garcia M."/>
            <person name="Morin E."/>
            <person name="Andreopoulos B."/>
            <person name="Barry K.W."/>
            <person name="Bonito G."/>
            <person name="Buee M."/>
            <person name="Carver A."/>
            <person name="Chen C."/>
            <person name="Cichocki N."/>
            <person name="Clum A."/>
            <person name="Culley D."/>
            <person name="Crous P.W."/>
            <person name="Fauchery L."/>
            <person name="Girlanda M."/>
            <person name="Hayes R.D."/>
            <person name="Keri Z."/>
            <person name="LaButti K."/>
            <person name="Lipzen A."/>
            <person name="Lombard V."/>
            <person name="Magnuson J."/>
            <person name="Maillard F."/>
            <person name="Murat C."/>
            <person name="Nolan M."/>
            <person name="Ohm R.A."/>
            <person name="Pangilinan J."/>
            <person name="Pereira M.F."/>
            <person name="Perotto S."/>
            <person name="Peter M."/>
            <person name="Pfister S."/>
            <person name="Riley R."/>
            <person name="Sitrit Y."/>
            <person name="Stielow J.B."/>
            <person name="Szollosi G."/>
            <person name="Zifcakova L."/>
            <person name="Stursova M."/>
            <person name="Spatafora J.W."/>
            <person name="Tedersoo L."/>
            <person name="Vaario L.M."/>
            <person name="Yamada A."/>
            <person name="Yan M."/>
            <person name="Wang P."/>
            <person name="Xu J."/>
            <person name="Bruns T."/>
            <person name="Baldrian P."/>
            <person name="Vilgalys R."/>
            <person name="Dunand C."/>
            <person name="Henrissat B."/>
            <person name="Grigoriev I.V."/>
            <person name="Hibbett D."/>
            <person name="Nagy L.G."/>
            <person name="Martin F.M."/>
        </authorList>
    </citation>
    <scope>NUCLEOTIDE SEQUENCE</scope>
    <source>
        <strain evidence="13">UP504</strain>
    </source>
</reference>
<dbReference type="SMART" id="SM00382">
    <property type="entry name" value="AAA"/>
    <property type="match status" value="2"/>
</dbReference>
<comment type="subcellular location">
    <subcellularLocation>
        <location evidence="1">Membrane</location>
        <topology evidence="1">Multi-pass membrane protein</topology>
    </subcellularLocation>
</comment>
<feature type="transmembrane region" description="Helical" evidence="10">
    <location>
        <begin position="711"/>
        <end position="732"/>
    </location>
</feature>
<evidence type="ECO:0000256" key="7">
    <source>
        <dbReference type="ARBA" id="ARBA00022989"/>
    </source>
</evidence>
<evidence type="ECO:0000256" key="6">
    <source>
        <dbReference type="ARBA" id="ARBA00022840"/>
    </source>
</evidence>
<evidence type="ECO:0000256" key="8">
    <source>
        <dbReference type="ARBA" id="ARBA00023136"/>
    </source>
</evidence>
<evidence type="ECO:0000256" key="3">
    <source>
        <dbReference type="ARBA" id="ARBA00022692"/>
    </source>
</evidence>
<evidence type="ECO:0000256" key="9">
    <source>
        <dbReference type="SAM" id="MobiDB-lite"/>
    </source>
</evidence>
<dbReference type="CDD" id="cd18596">
    <property type="entry name" value="ABC_6TM_VMR1_D1_like"/>
    <property type="match status" value="1"/>
</dbReference>
<proteinExistence type="predicted"/>
<dbReference type="PROSITE" id="PS00211">
    <property type="entry name" value="ABC_TRANSPORTER_1"/>
    <property type="match status" value="1"/>
</dbReference>
<gene>
    <name evidence="13" type="ORF">BS47DRAFT_1373973</name>
</gene>
<dbReference type="CDD" id="cd18604">
    <property type="entry name" value="ABC_6TM_VMR1_D2_like"/>
    <property type="match status" value="1"/>
</dbReference>
<evidence type="ECO:0000259" key="11">
    <source>
        <dbReference type="PROSITE" id="PS50893"/>
    </source>
</evidence>
<protein>
    <recommendedName>
        <fullName evidence="15">ABC transporter</fullName>
    </recommendedName>
</protein>